<evidence type="ECO:0000259" key="2">
    <source>
        <dbReference type="PROSITE" id="PS51186"/>
    </source>
</evidence>
<dbReference type="EMBL" id="PUFO01000100">
    <property type="protein sequence ID" value="TDG72120.1"/>
    <property type="molecule type" value="Genomic_DNA"/>
</dbReference>
<sequence>MLLEADPDRAVVLTYLAEADIFVDQREQQTVGIIVVKSLNSTDSEVMNLSVSPAWQHQGIGRGLLSFAVQNCKVVGVKHLVIRTGYQSPQQRIYEKFGFQVVSVAKNYFIRYYAEPIFEAGQQLKDQVTLNLVIGK</sequence>
<dbReference type="InterPro" id="IPR050769">
    <property type="entry name" value="NAT_camello-type"/>
</dbReference>
<gene>
    <name evidence="3" type="ORF">C5L31_001594</name>
</gene>
<evidence type="ECO:0000256" key="1">
    <source>
        <dbReference type="ARBA" id="ARBA00022679"/>
    </source>
</evidence>
<name>A0A4R5NEG5_9LACO</name>
<keyword evidence="4" id="KW-1185">Reference proteome</keyword>
<evidence type="ECO:0000313" key="4">
    <source>
        <dbReference type="Proteomes" id="UP000294854"/>
    </source>
</evidence>
<reference evidence="3 4" key="1">
    <citation type="journal article" date="2019" name="Appl. Microbiol. Biotechnol.">
        <title>Uncovering carbohydrate metabolism through a genotype-phenotype association study of 56 lactic acid bacteria genomes.</title>
        <authorList>
            <person name="Buron-Moles G."/>
            <person name="Chailyan A."/>
            <person name="Dolejs I."/>
            <person name="Forster J."/>
            <person name="Miks M.H."/>
        </authorList>
    </citation>
    <scope>NUCLEOTIDE SEQUENCE [LARGE SCALE GENOMIC DNA]</scope>
    <source>
        <strain evidence="3 4">ATCC 49373</strain>
    </source>
</reference>
<feature type="domain" description="N-acetyltransferase" evidence="2">
    <location>
        <begin position="1"/>
        <end position="119"/>
    </location>
</feature>
<dbReference type="Gene3D" id="3.40.630.30">
    <property type="match status" value="1"/>
</dbReference>
<dbReference type="InterPro" id="IPR016181">
    <property type="entry name" value="Acyl_CoA_acyltransferase"/>
</dbReference>
<protein>
    <recommendedName>
        <fullName evidence="2">N-acetyltransferase domain-containing protein</fullName>
    </recommendedName>
</protein>
<dbReference type="Proteomes" id="UP000294854">
    <property type="component" value="Unassembled WGS sequence"/>
</dbReference>
<dbReference type="InterPro" id="IPR000182">
    <property type="entry name" value="GNAT_dom"/>
</dbReference>
<organism evidence="3 4">
    <name type="scientific">Secundilactobacillus malefermentans</name>
    <dbReference type="NCBI Taxonomy" id="176292"/>
    <lineage>
        <taxon>Bacteria</taxon>
        <taxon>Bacillati</taxon>
        <taxon>Bacillota</taxon>
        <taxon>Bacilli</taxon>
        <taxon>Lactobacillales</taxon>
        <taxon>Lactobacillaceae</taxon>
        <taxon>Secundilactobacillus</taxon>
    </lineage>
</organism>
<dbReference type="Pfam" id="PF13508">
    <property type="entry name" value="Acetyltransf_7"/>
    <property type="match status" value="1"/>
</dbReference>
<dbReference type="RefSeq" id="WP_010619278.1">
    <property type="nucleotide sequence ID" value="NZ_CP042371.1"/>
</dbReference>
<accession>A0A4R5NEG5</accession>
<comment type="caution">
    <text evidence="3">The sequence shown here is derived from an EMBL/GenBank/DDBJ whole genome shotgun (WGS) entry which is preliminary data.</text>
</comment>
<keyword evidence="1" id="KW-0808">Transferase</keyword>
<dbReference type="PANTHER" id="PTHR13947:SF37">
    <property type="entry name" value="LD18367P"/>
    <property type="match status" value="1"/>
</dbReference>
<dbReference type="PROSITE" id="PS51186">
    <property type="entry name" value="GNAT"/>
    <property type="match status" value="1"/>
</dbReference>
<evidence type="ECO:0000313" key="3">
    <source>
        <dbReference type="EMBL" id="TDG72120.1"/>
    </source>
</evidence>
<dbReference type="PANTHER" id="PTHR13947">
    <property type="entry name" value="GNAT FAMILY N-ACETYLTRANSFERASE"/>
    <property type="match status" value="1"/>
</dbReference>
<dbReference type="CDD" id="cd04301">
    <property type="entry name" value="NAT_SF"/>
    <property type="match status" value="1"/>
</dbReference>
<proteinExistence type="predicted"/>
<dbReference type="SUPFAM" id="SSF55729">
    <property type="entry name" value="Acyl-CoA N-acyltransferases (Nat)"/>
    <property type="match status" value="1"/>
</dbReference>
<dbReference type="STRING" id="1122149.FD44_GL000540"/>
<dbReference type="AlphaFoldDB" id="A0A4R5NEG5"/>
<dbReference type="GO" id="GO:0008080">
    <property type="term" value="F:N-acetyltransferase activity"/>
    <property type="evidence" value="ECO:0007669"/>
    <property type="project" value="InterPro"/>
</dbReference>